<accession>A0ACB7P0D6</accession>
<name>A0ACB7P0D6_9PEZI</name>
<comment type="caution">
    <text evidence="1">The sequence shown here is derived from an EMBL/GenBank/DDBJ whole genome shotgun (WGS) entry which is preliminary data.</text>
</comment>
<sequence>MQPTVLLLALAAAAAALPLGTVPRDNQMPAPPAVDNGPQDNHVTQRDDSVSGPLFDARADTSVVDIPQDDDEDIEKRDSDVLAPPYDDPQVVEDDEDDNDIQKRDDSPPYDDPQVAEDDEDDTDDDSTAAIEARDYVDNPDVAEDDDNNDDEDSNSIERRDSVEAFDDVDVPEEEGNDDDGDEIAARDYDVSDAPVEDEGEVY</sequence>
<dbReference type="EMBL" id="JAGIZQ010000006">
    <property type="protein sequence ID" value="KAH6622760.1"/>
    <property type="molecule type" value="Genomic_DNA"/>
</dbReference>
<dbReference type="Proteomes" id="UP000724584">
    <property type="component" value="Unassembled WGS sequence"/>
</dbReference>
<gene>
    <name evidence="1" type="ORF">F5144DRAFT_581395</name>
</gene>
<evidence type="ECO:0000313" key="1">
    <source>
        <dbReference type="EMBL" id="KAH6622760.1"/>
    </source>
</evidence>
<organism evidence="1 2">
    <name type="scientific">Chaetomium tenue</name>
    <dbReference type="NCBI Taxonomy" id="1854479"/>
    <lineage>
        <taxon>Eukaryota</taxon>
        <taxon>Fungi</taxon>
        <taxon>Dikarya</taxon>
        <taxon>Ascomycota</taxon>
        <taxon>Pezizomycotina</taxon>
        <taxon>Sordariomycetes</taxon>
        <taxon>Sordariomycetidae</taxon>
        <taxon>Sordariales</taxon>
        <taxon>Chaetomiaceae</taxon>
        <taxon>Chaetomium</taxon>
    </lineage>
</organism>
<proteinExistence type="predicted"/>
<protein>
    <submittedName>
        <fullName evidence="1">Uncharacterized protein</fullName>
    </submittedName>
</protein>
<reference evidence="1 2" key="1">
    <citation type="journal article" date="2021" name="Nat. Commun.">
        <title>Genetic determinants of endophytism in the Arabidopsis root mycobiome.</title>
        <authorList>
            <person name="Mesny F."/>
            <person name="Miyauchi S."/>
            <person name="Thiergart T."/>
            <person name="Pickel B."/>
            <person name="Atanasova L."/>
            <person name="Karlsson M."/>
            <person name="Huettel B."/>
            <person name="Barry K.W."/>
            <person name="Haridas S."/>
            <person name="Chen C."/>
            <person name="Bauer D."/>
            <person name="Andreopoulos W."/>
            <person name="Pangilinan J."/>
            <person name="LaButti K."/>
            <person name="Riley R."/>
            <person name="Lipzen A."/>
            <person name="Clum A."/>
            <person name="Drula E."/>
            <person name="Henrissat B."/>
            <person name="Kohler A."/>
            <person name="Grigoriev I.V."/>
            <person name="Martin F.M."/>
            <person name="Hacquard S."/>
        </authorList>
    </citation>
    <scope>NUCLEOTIDE SEQUENCE [LARGE SCALE GENOMIC DNA]</scope>
    <source>
        <strain evidence="1 2">MPI-SDFR-AT-0079</strain>
    </source>
</reference>
<evidence type="ECO:0000313" key="2">
    <source>
        <dbReference type="Proteomes" id="UP000724584"/>
    </source>
</evidence>
<keyword evidence="2" id="KW-1185">Reference proteome</keyword>